<dbReference type="GO" id="GO:0000271">
    <property type="term" value="P:polysaccharide biosynthetic process"/>
    <property type="evidence" value="ECO:0007669"/>
    <property type="project" value="TreeGrafter"/>
</dbReference>
<dbReference type="SUPFAM" id="SSF53383">
    <property type="entry name" value="PLP-dependent transferases"/>
    <property type="match status" value="1"/>
</dbReference>
<dbReference type="Pfam" id="PF01041">
    <property type="entry name" value="DegT_DnrJ_EryC1"/>
    <property type="match status" value="1"/>
</dbReference>
<feature type="non-terminal residue" evidence="1">
    <location>
        <position position="1"/>
    </location>
</feature>
<dbReference type="InterPro" id="IPR015424">
    <property type="entry name" value="PyrdxlP-dep_Trfase"/>
</dbReference>
<dbReference type="InterPro" id="IPR015421">
    <property type="entry name" value="PyrdxlP-dep_Trfase_major"/>
</dbReference>
<comment type="caution">
    <text evidence="1">The sequence shown here is derived from an EMBL/GenBank/DDBJ whole genome shotgun (WGS) entry which is preliminary data.</text>
</comment>
<dbReference type="GO" id="GO:0008483">
    <property type="term" value="F:transaminase activity"/>
    <property type="evidence" value="ECO:0007669"/>
    <property type="project" value="TreeGrafter"/>
</dbReference>
<proteinExistence type="predicted"/>
<reference evidence="1" key="1">
    <citation type="journal article" date="2014" name="Front. Microbiol.">
        <title>High frequency of phylogenetically diverse reductive dehalogenase-homologous genes in deep subseafloor sedimentary metagenomes.</title>
        <authorList>
            <person name="Kawai M."/>
            <person name="Futagami T."/>
            <person name="Toyoda A."/>
            <person name="Takaki Y."/>
            <person name="Nishi S."/>
            <person name="Hori S."/>
            <person name="Arai W."/>
            <person name="Tsubouchi T."/>
            <person name="Morono Y."/>
            <person name="Uchiyama I."/>
            <person name="Ito T."/>
            <person name="Fujiyama A."/>
            <person name="Inagaki F."/>
            <person name="Takami H."/>
        </authorList>
    </citation>
    <scope>NUCLEOTIDE SEQUENCE</scope>
    <source>
        <strain evidence="1">Expedition CK06-06</strain>
    </source>
</reference>
<feature type="non-terminal residue" evidence="1">
    <location>
        <position position="282"/>
    </location>
</feature>
<dbReference type="AlphaFoldDB" id="X1M4L2"/>
<dbReference type="InterPro" id="IPR000653">
    <property type="entry name" value="DegT/StrS_aminotransferase"/>
</dbReference>
<protein>
    <recommendedName>
        <fullName evidence="2">DegT/DnrJ/EryC1/StrS family aminotransferase</fullName>
    </recommendedName>
</protein>
<dbReference type="GO" id="GO:0030170">
    <property type="term" value="F:pyridoxal phosphate binding"/>
    <property type="evidence" value="ECO:0007669"/>
    <property type="project" value="TreeGrafter"/>
</dbReference>
<accession>X1M4L2</accession>
<dbReference type="PANTHER" id="PTHR30244">
    <property type="entry name" value="TRANSAMINASE"/>
    <property type="match status" value="1"/>
</dbReference>
<dbReference type="EMBL" id="BARV01017720">
    <property type="protein sequence ID" value="GAI26532.1"/>
    <property type="molecule type" value="Genomic_DNA"/>
</dbReference>
<gene>
    <name evidence="1" type="ORF">S06H3_30128</name>
</gene>
<evidence type="ECO:0000313" key="1">
    <source>
        <dbReference type="EMBL" id="GAI26532.1"/>
    </source>
</evidence>
<dbReference type="CDD" id="cd00616">
    <property type="entry name" value="AHBA_syn"/>
    <property type="match status" value="1"/>
</dbReference>
<dbReference type="PANTHER" id="PTHR30244:SF34">
    <property type="entry name" value="DTDP-4-AMINO-4,6-DIDEOXYGALACTOSE TRANSAMINASE"/>
    <property type="match status" value="1"/>
</dbReference>
<evidence type="ECO:0008006" key="2">
    <source>
        <dbReference type="Google" id="ProtNLM"/>
    </source>
</evidence>
<dbReference type="Gene3D" id="3.40.640.10">
    <property type="entry name" value="Type I PLP-dependent aspartate aminotransferase-like (Major domain)"/>
    <property type="match status" value="1"/>
</dbReference>
<sequence length="282" mass="31333">IQRALNENWVSEGANVKEFEQKFADKFGYKHVIATSSGTDADICCCASLYDFGAKRGDEIITPALSFVATANSILAAGFIPKFVDIKVETLNIDPNKIEESITDKTRAIMVVHTMGKPCEMDSILEIAKAHKLKIIEDACEAHGAAYKGRIVGTIGDMGTFSFYAAHVVVSGEGGMVVTNNDEIANVVRSVKSHGRPPGSIYFDFQRIGFNSRMNELTAAVGLEGIKYFDETFNKRKYNLYKLLELTQELSDYFYFLKEEGFEKVSPHAFPLVLKDKKYDCS</sequence>
<name>X1M4L2_9ZZZZ</name>
<organism evidence="1">
    <name type="scientific">marine sediment metagenome</name>
    <dbReference type="NCBI Taxonomy" id="412755"/>
    <lineage>
        <taxon>unclassified sequences</taxon>
        <taxon>metagenomes</taxon>
        <taxon>ecological metagenomes</taxon>
    </lineage>
</organism>